<protein>
    <submittedName>
        <fullName evidence="4">Uncharacterized protein</fullName>
    </submittedName>
</protein>
<proteinExistence type="predicted"/>
<evidence type="ECO:0000313" key="4">
    <source>
        <dbReference type="EMBL" id="SFQ37104.1"/>
    </source>
</evidence>
<name>A0A1I5XYX9_9FIRM</name>
<dbReference type="PANTHER" id="PTHR43633">
    <property type="entry name" value="ALCOHOL DEHYDROGENASE YQHD"/>
    <property type="match status" value="1"/>
</dbReference>
<evidence type="ECO:0000259" key="3">
    <source>
        <dbReference type="Pfam" id="PF25137"/>
    </source>
</evidence>
<dbReference type="GO" id="GO:0046872">
    <property type="term" value="F:metal ion binding"/>
    <property type="evidence" value="ECO:0007669"/>
    <property type="project" value="InterPro"/>
</dbReference>
<dbReference type="SUPFAM" id="SSF56796">
    <property type="entry name" value="Dehydroquinate synthase-like"/>
    <property type="match status" value="1"/>
</dbReference>
<feature type="domain" description="Fe-containing alcohol dehydrogenase-like C-terminal" evidence="3">
    <location>
        <begin position="193"/>
        <end position="389"/>
    </location>
</feature>
<evidence type="ECO:0000256" key="1">
    <source>
        <dbReference type="ARBA" id="ARBA00023002"/>
    </source>
</evidence>
<dbReference type="AlphaFoldDB" id="A0A1I5XYX9"/>
<dbReference type="PANTHER" id="PTHR43633:SF1">
    <property type="entry name" value="ALCOHOL DEHYDROGENASE YQHD"/>
    <property type="match status" value="1"/>
</dbReference>
<keyword evidence="1" id="KW-0560">Oxidoreductase</keyword>
<evidence type="ECO:0000259" key="2">
    <source>
        <dbReference type="Pfam" id="PF00465"/>
    </source>
</evidence>
<dbReference type="InterPro" id="IPR001670">
    <property type="entry name" value="ADH_Fe/GldA"/>
</dbReference>
<dbReference type="InterPro" id="IPR056798">
    <property type="entry name" value="ADH_Fe_C"/>
</dbReference>
<dbReference type="EMBL" id="FOXO01000039">
    <property type="protein sequence ID" value="SFQ37104.1"/>
    <property type="molecule type" value="Genomic_DNA"/>
</dbReference>
<organism evidence="4 5">
    <name type="scientific">Butyrivibrio proteoclasticus</name>
    <dbReference type="NCBI Taxonomy" id="43305"/>
    <lineage>
        <taxon>Bacteria</taxon>
        <taxon>Bacillati</taxon>
        <taxon>Bacillota</taxon>
        <taxon>Clostridia</taxon>
        <taxon>Lachnospirales</taxon>
        <taxon>Lachnospiraceae</taxon>
        <taxon>Butyrivibrio</taxon>
    </lineage>
</organism>
<dbReference type="Proteomes" id="UP000182624">
    <property type="component" value="Unassembled WGS sequence"/>
</dbReference>
<dbReference type="Pfam" id="PF00465">
    <property type="entry name" value="Fe-ADH"/>
    <property type="match status" value="1"/>
</dbReference>
<feature type="domain" description="Alcohol dehydrogenase iron-type/glycerol dehydrogenase GldA" evidence="2">
    <location>
        <begin position="9"/>
        <end position="178"/>
    </location>
</feature>
<dbReference type="OrthoDB" id="9801156at2"/>
<dbReference type="GO" id="GO:0008106">
    <property type="term" value="F:alcohol dehydrogenase (NADP+) activity"/>
    <property type="evidence" value="ECO:0007669"/>
    <property type="project" value="TreeGrafter"/>
</dbReference>
<dbReference type="Pfam" id="PF25137">
    <property type="entry name" value="ADH_Fe_C"/>
    <property type="match status" value="1"/>
</dbReference>
<reference evidence="5" key="1">
    <citation type="submission" date="2016-10" db="EMBL/GenBank/DDBJ databases">
        <authorList>
            <person name="Varghese N."/>
            <person name="Submissions S."/>
        </authorList>
    </citation>
    <scope>NUCLEOTIDE SEQUENCE [LARGE SCALE GENOMIC DNA]</scope>
    <source>
        <strain evidence="5">P18</strain>
    </source>
</reference>
<accession>A0A1I5XYX9</accession>
<dbReference type="GO" id="GO:1990002">
    <property type="term" value="F:methylglyoxal reductase (NADPH) (acetol producing) activity"/>
    <property type="evidence" value="ECO:0007669"/>
    <property type="project" value="TreeGrafter"/>
</dbReference>
<dbReference type="FunFam" id="3.40.50.1970:FF:000003">
    <property type="entry name" value="Alcohol dehydrogenase, iron-containing"/>
    <property type="match status" value="1"/>
</dbReference>
<gene>
    <name evidence="4" type="ORF">SAMN04487928_1393</name>
</gene>
<dbReference type="Gene3D" id="3.40.50.1970">
    <property type="match status" value="1"/>
</dbReference>
<dbReference type="CDD" id="cd08187">
    <property type="entry name" value="BDH"/>
    <property type="match status" value="1"/>
</dbReference>
<dbReference type="Gene3D" id="1.20.1090.10">
    <property type="entry name" value="Dehydroquinate synthase-like - alpha domain"/>
    <property type="match status" value="1"/>
</dbReference>
<dbReference type="GO" id="GO:0005829">
    <property type="term" value="C:cytosol"/>
    <property type="evidence" value="ECO:0007669"/>
    <property type="project" value="TreeGrafter"/>
</dbReference>
<keyword evidence="5" id="KW-1185">Reference proteome</keyword>
<dbReference type="InterPro" id="IPR044731">
    <property type="entry name" value="BDH-like"/>
</dbReference>
<dbReference type="GO" id="GO:1990362">
    <property type="term" value="F:butanol dehydrogenase (NAD+) activity"/>
    <property type="evidence" value="ECO:0007669"/>
    <property type="project" value="InterPro"/>
</dbReference>
<evidence type="ECO:0000313" key="5">
    <source>
        <dbReference type="Proteomes" id="UP000182624"/>
    </source>
</evidence>
<sequence>MENFKFYAPTEVIFGKDVENQTGETACKYGKKALLVYGKGSVIKSGLLGRVEKSLADAGVEYKEFGGAKPNPTLAHAEEGIKEALSFGADMIIGIGGGSAIDTAKAIAHGTANSDQDLWSLWTRKVPLTRSLPVGAVLTIAAAGSEMSDSAVLTNENLGKKAGINTDFNRCRFAIVNPALGMTLPKNQLSAGVTDIMMHTMERYFIPDIQCDMTDEIAEGLLRTVIKNGKKIVEDPSDYNAMCEVFWASSLSHNNLTECGRGKDFSVHKLGHALSARYDVTHGDSLSAVWGSWAKELYKGAVPRFARFAEKVWGISESDDEKAALLGIEKTVDFFKSIGMPVSLKDLGIDPSDADLEALSLDATMQGTVKLSRIRPLDANDVKKIYEAARE</sequence>
<dbReference type="RefSeq" id="WP_074891575.1">
    <property type="nucleotide sequence ID" value="NZ_FOXO01000039.1"/>
</dbReference>